<evidence type="ECO:0000256" key="4">
    <source>
        <dbReference type="ARBA" id="ARBA00023015"/>
    </source>
</evidence>
<dbReference type="AlphaFoldDB" id="K1WWH9"/>
<proteinExistence type="inferred from homology"/>
<evidence type="ECO:0000256" key="10">
    <source>
        <dbReference type="SAM" id="MobiDB-lite"/>
    </source>
</evidence>
<dbReference type="EMBL" id="JH921438">
    <property type="protein sequence ID" value="EKD16857.1"/>
    <property type="molecule type" value="Genomic_DNA"/>
</dbReference>
<keyword evidence="12" id="KW-1185">Reference proteome</keyword>
<dbReference type="GO" id="GO:0003712">
    <property type="term" value="F:transcription coregulator activity"/>
    <property type="evidence" value="ECO:0007669"/>
    <property type="project" value="InterPro"/>
</dbReference>
<name>K1WWH9_MARBU</name>
<dbReference type="Pfam" id="PF10232">
    <property type="entry name" value="Med8"/>
    <property type="match status" value="1"/>
</dbReference>
<evidence type="ECO:0000256" key="8">
    <source>
        <dbReference type="ARBA" id="ARBA00031261"/>
    </source>
</evidence>
<evidence type="ECO:0000256" key="3">
    <source>
        <dbReference type="ARBA" id="ARBA00020637"/>
    </source>
</evidence>
<gene>
    <name evidence="9" type="primary">MED8</name>
    <name evidence="11" type="ORF">MBM_05326</name>
</gene>
<comment type="similarity">
    <text evidence="2 9">Belongs to the Mediator complex subunit 8 family.</text>
</comment>
<dbReference type="GO" id="GO:0070847">
    <property type="term" value="C:core mediator complex"/>
    <property type="evidence" value="ECO:0007669"/>
    <property type="project" value="TreeGrafter"/>
</dbReference>
<dbReference type="PANTHER" id="PTHR13074:SF9">
    <property type="entry name" value="MEDIATOR OF RNA POLYMERASE II TRANSCRIPTION SUBUNIT 8"/>
    <property type="match status" value="1"/>
</dbReference>
<organism evidence="11 12">
    <name type="scientific">Marssonina brunnea f. sp. multigermtubi (strain MB_m1)</name>
    <name type="common">Marssonina leaf spot fungus</name>
    <dbReference type="NCBI Taxonomy" id="1072389"/>
    <lineage>
        <taxon>Eukaryota</taxon>
        <taxon>Fungi</taxon>
        <taxon>Dikarya</taxon>
        <taxon>Ascomycota</taxon>
        <taxon>Pezizomycotina</taxon>
        <taxon>Leotiomycetes</taxon>
        <taxon>Helotiales</taxon>
        <taxon>Drepanopezizaceae</taxon>
        <taxon>Drepanopeziza</taxon>
    </lineage>
</organism>
<evidence type="ECO:0000256" key="2">
    <source>
        <dbReference type="ARBA" id="ARBA00005716"/>
    </source>
</evidence>
<dbReference type="GO" id="GO:0006357">
    <property type="term" value="P:regulation of transcription by RNA polymerase II"/>
    <property type="evidence" value="ECO:0007669"/>
    <property type="project" value="InterPro"/>
</dbReference>
<keyword evidence="7 9" id="KW-0539">Nucleus</keyword>
<comment type="subcellular location">
    <subcellularLocation>
        <location evidence="1 9">Nucleus</location>
    </subcellularLocation>
</comment>
<comment type="subunit">
    <text evidence="9">Component of the Mediator complex.</text>
</comment>
<reference evidence="11 12" key="1">
    <citation type="journal article" date="2012" name="BMC Genomics">
        <title>Sequencing the genome of Marssonina brunnea reveals fungus-poplar co-evolution.</title>
        <authorList>
            <person name="Zhu S."/>
            <person name="Cao Y.-Z."/>
            <person name="Jiang C."/>
            <person name="Tan B.-Y."/>
            <person name="Wang Z."/>
            <person name="Feng S."/>
            <person name="Zhang L."/>
            <person name="Su X.-H."/>
            <person name="Brejova B."/>
            <person name="Vinar T."/>
            <person name="Xu M."/>
            <person name="Wang M.-X."/>
            <person name="Zhang S.-G."/>
            <person name="Huang M.-R."/>
            <person name="Wu R."/>
            <person name="Zhou Y."/>
        </authorList>
    </citation>
    <scope>NUCLEOTIDE SEQUENCE [LARGE SCALE GENOMIC DNA]</scope>
    <source>
        <strain evidence="11 12">MB_m1</strain>
    </source>
</reference>
<dbReference type="GeneID" id="18761261"/>
<dbReference type="HOGENOM" id="CLU_074399_0_0_1"/>
<dbReference type="STRING" id="1072389.K1WWH9"/>
<evidence type="ECO:0000256" key="7">
    <source>
        <dbReference type="ARBA" id="ARBA00023242"/>
    </source>
</evidence>
<comment type="function">
    <text evidence="9">Component of the Mediator complex, a coactivator involved in the regulated transcription of nearly all RNA polymerase II-dependent genes. Mediator functions as a bridge to convey information from gene-specific regulatory proteins to the basal RNA polymerase II transcription machinery. Mediator is recruited to promoters by direct interactions with regulatory proteins and serves as a scaffold for the assembly of a functional preinitiation complex with RNA polymerase II and the general transcription factors.</text>
</comment>
<evidence type="ECO:0000256" key="9">
    <source>
        <dbReference type="RuleBase" id="RU364144"/>
    </source>
</evidence>
<dbReference type="PANTHER" id="PTHR13074">
    <property type="entry name" value="MEDIATOR OF RNA POLYMERASE II TRANSCRIPTION SUBUNIT 8"/>
    <property type="match status" value="1"/>
</dbReference>
<dbReference type="eggNOG" id="ENOG502S8U1">
    <property type="taxonomic scope" value="Eukaryota"/>
</dbReference>
<evidence type="ECO:0000313" key="12">
    <source>
        <dbReference type="Proteomes" id="UP000006753"/>
    </source>
</evidence>
<keyword evidence="4 9" id="KW-0805">Transcription regulation</keyword>
<sequence length="251" mass="27787">MAQAAMNQEDIKALEQLRQRFFNLANNIASLKQDVLRSNPLPPWSSLQTSASILASNIESITNLMSKNADLLNRTVVYPSTNFPGRTQEGILTQLLRKKMEPQVETWVEEGRTTHAEVTEGGTDAKAEEELLDWAKNWLGGRVARYVINEAGDNYTFEERELGIENVNTGLRRKLEEGDSARSRSRSRSRSGSGSEDEEDAGTAVTAVRRSSIGEVESGLGPLRKDPNGKNRNIEDILRFGVGGAVLEGRR</sequence>
<evidence type="ECO:0000313" key="11">
    <source>
        <dbReference type="EMBL" id="EKD16857.1"/>
    </source>
</evidence>
<dbReference type="InParanoid" id="K1WWH9"/>
<protein>
    <recommendedName>
        <fullName evidence="3 9">Mediator of RNA polymerase II transcription subunit 8</fullName>
    </recommendedName>
    <alternativeName>
        <fullName evidence="8 9">Mediator complex subunit 8</fullName>
    </alternativeName>
</protein>
<evidence type="ECO:0000256" key="1">
    <source>
        <dbReference type="ARBA" id="ARBA00004123"/>
    </source>
</evidence>
<accession>K1WWH9</accession>
<dbReference type="GO" id="GO:0016592">
    <property type="term" value="C:mediator complex"/>
    <property type="evidence" value="ECO:0007669"/>
    <property type="project" value="InterPro"/>
</dbReference>
<feature type="region of interest" description="Disordered" evidence="10">
    <location>
        <begin position="175"/>
        <end position="235"/>
    </location>
</feature>
<dbReference type="OMA" id="WAPIEAN"/>
<dbReference type="Proteomes" id="UP000006753">
    <property type="component" value="Unassembled WGS sequence"/>
</dbReference>
<dbReference type="GO" id="GO:0000978">
    <property type="term" value="F:RNA polymerase II cis-regulatory region sequence-specific DNA binding"/>
    <property type="evidence" value="ECO:0007669"/>
    <property type="project" value="TreeGrafter"/>
</dbReference>
<keyword evidence="6 9" id="KW-0804">Transcription</keyword>
<evidence type="ECO:0000256" key="5">
    <source>
        <dbReference type="ARBA" id="ARBA00023159"/>
    </source>
</evidence>
<keyword evidence="5 9" id="KW-0010">Activator</keyword>
<evidence type="ECO:0000256" key="6">
    <source>
        <dbReference type="ARBA" id="ARBA00023163"/>
    </source>
</evidence>
<dbReference type="KEGG" id="mbe:MBM_05326"/>
<dbReference type="InterPro" id="IPR019364">
    <property type="entry name" value="Mediatior_Med8_fun/met"/>
</dbReference>
<dbReference type="Gene3D" id="6.10.250.2610">
    <property type="match status" value="1"/>
</dbReference>
<dbReference type="Gene3D" id="1.20.58.1710">
    <property type="match status" value="1"/>
</dbReference>
<feature type="compositionally biased region" description="Basic and acidic residues" evidence="10">
    <location>
        <begin position="223"/>
        <end position="235"/>
    </location>
</feature>
<dbReference type="OrthoDB" id="5329317at2759"/>